<evidence type="ECO:0000313" key="2">
    <source>
        <dbReference type="Proteomes" id="UP001139366"/>
    </source>
</evidence>
<dbReference type="RefSeq" id="WP_223711534.1">
    <property type="nucleotide sequence ID" value="NZ_JAINUY010000012.1"/>
</dbReference>
<sequence length="48" mass="5483">MKRPTLFKPTQKDLERVANVISESLSIQKVVVAGDKKVRGKIEQKPYK</sequence>
<dbReference type="EMBL" id="JAINUY010000012">
    <property type="protein sequence ID" value="MBZ4037821.1"/>
    <property type="molecule type" value="Genomic_DNA"/>
</dbReference>
<keyword evidence="2" id="KW-1185">Reference proteome</keyword>
<dbReference type="Proteomes" id="UP001139366">
    <property type="component" value="Unassembled WGS sequence"/>
</dbReference>
<evidence type="ECO:0000313" key="1">
    <source>
        <dbReference type="EMBL" id="MBZ4037821.1"/>
    </source>
</evidence>
<gene>
    <name evidence="1" type="ORF">K6T82_23895</name>
</gene>
<organism evidence="1 2">
    <name type="scientific">Flavobacterium potami</name>
    <dbReference type="NCBI Taxonomy" id="2872310"/>
    <lineage>
        <taxon>Bacteria</taxon>
        <taxon>Pseudomonadati</taxon>
        <taxon>Bacteroidota</taxon>
        <taxon>Flavobacteriia</taxon>
        <taxon>Flavobacteriales</taxon>
        <taxon>Flavobacteriaceae</taxon>
        <taxon>Flavobacterium</taxon>
    </lineage>
</organism>
<reference evidence="1 2" key="1">
    <citation type="journal article" date="2023" name="Antonie Van Leeuwenhoek">
        <title>Flavobacterium potami sp. nov., a multi-metal resistance genes harbouring bacterium isolated from shallow river silt.</title>
        <authorList>
            <person name="Li S."/>
            <person name="Mao S."/>
            <person name="Mu W."/>
            <person name="Guo B."/>
            <person name="Li C."/>
            <person name="Zhu Q."/>
            <person name="Hou X."/>
            <person name="Zhao Y."/>
            <person name="Wei S."/>
            <person name="Liu H."/>
            <person name="Liu A."/>
        </authorList>
    </citation>
    <scope>NUCLEOTIDE SEQUENCE [LARGE SCALE GENOMIC DNA]</scope>
    <source>
        <strain evidence="1 2">17A</strain>
    </source>
</reference>
<dbReference type="AlphaFoldDB" id="A0A9X1KV40"/>
<name>A0A9X1KV40_9FLAO</name>
<proteinExistence type="predicted"/>
<protein>
    <submittedName>
        <fullName evidence="1">Uncharacterized protein</fullName>
    </submittedName>
</protein>
<accession>A0A9X1KV40</accession>
<comment type="caution">
    <text evidence="1">The sequence shown here is derived from an EMBL/GenBank/DDBJ whole genome shotgun (WGS) entry which is preliminary data.</text>
</comment>